<protein>
    <submittedName>
        <fullName evidence="1">Uncharacterized protein</fullName>
    </submittedName>
</protein>
<reference evidence="1" key="1">
    <citation type="submission" date="2018-04" db="EMBL/GenBank/DDBJ databases">
        <title>Whole genome sequencing of Hypsizygus marmoreus.</title>
        <authorList>
            <person name="Choi I.-G."/>
            <person name="Min B."/>
            <person name="Kim J.-G."/>
            <person name="Kim S."/>
            <person name="Oh Y.-L."/>
            <person name="Kong W.-S."/>
            <person name="Park H."/>
            <person name="Jeong J."/>
            <person name="Song E.-S."/>
        </authorList>
    </citation>
    <scope>NUCLEOTIDE SEQUENCE [LARGE SCALE GENOMIC DNA]</scope>
    <source>
        <strain evidence="1">51987-8</strain>
    </source>
</reference>
<dbReference type="AlphaFoldDB" id="A0A369J0B2"/>
<proteinExistence type="predicted"/>
<accession>A0A369J0B2</accession>
<organism evidence="1 2">
    <name type="scientific">Hypsizygus marmoreus</name>
    <name type="common">White beech mushroom</name>
    <name type="synonym">Agaricus marmoreus</name>
    <dbReference type="NCBI Taxonomy" id="39966"/>
    <lineage>
        <taxon>Eukaryota</taxon>
        <taxon>Fungi</taxon>
        <taxon>Dikarya</taxon>
        <taxon>Basidiomycota</taxon>
        <taxon>Agaricomycotina</taxon>
        <taxon>Agaricomycetes</taxon>
        <taxon>Agaricomycetidae</taxon>
        <taxon>Agaricales</taxon>
        <taxon>Tricholomatineae</taxon>
        <taxon>Lyophyllaceae</taxon>
        <taxon>Hypsizygus</taxon>
    </lineage>
</organism>
<keyword evidence="2" id="KW-1185">Reference proteome</keyword>
<evidence type="ECO:0000313" key="2">
    <source>
        <dbReference type="Proteomes" id="UP000076154"/>
    </source>
</evidence>
<evidence type="ECO:0000313" key="1">
    <source>
        <dbReference type="EMBL" id="RDB15439.1"/>
    </source>
</evidence>
<dbReference type="EMBL" id="LUEZ02000158">
    <property type="protein sequence ID" value="RDB15439.1"/>
    <property type="molecule type" value="Genomic_DNA"/>
</dbReference>
<dbReference type="InParanoid" id="A0A369J0B2"/>
<dbReference type="Proteomes" id="UP000076154">
    <property type="component" value="Unassembled WGS sequence"/>
</dbReference>
<comment type="caution">
    <text evidence="1">The sequence shown here is derived from an EMBL/GenBank/DDBJ whole genome shotgun (WGS) entry which is preliminary data.</text>
</comment>
<name>A0A369J0B2_HYPMA</name>
<sequence length="261" mass="29870">MFNTHIFLIFTPPPSITLNICLSSPSHCRRIGSGIHFTHMHHIVHSQPKETLNPPRSLHIRRLLGYYCWTWIESYRELPPSQPQQLRTITLARSPHVTHYIPMYDAKPPHPSSLLAAAKILLPMVINFPFAKPCLMHIWVRLVGPNKGTGSNLVTCLQVVVHQAGGMLRGELWRKKDEDHGTVTTTTACIPLLFLLHYVFYRRLEMIHLRDQPQDELSVTAPIPLQRWWMGGGPDQSSVYVVWFCYQVESTGRGRSSVKGR</sequence>
<gene>
    <name evidence="1" type="ORF">Hypma_004231</name>
</gene>